<keyword evidence="8" id="KW-1185">Reference proteome</keyword>
<dbReference type="Pfam" id="PF08324">
    <property type="entry name" value="PUL"/>
    <property type="match status" value="1"/>
</dbReference>
<dbReference type="AlphaFoldDB" id="A0A167UTT1"/>
<proteinExistence type="predicted"/>
<evidence type="ECO:0000313" key="8">
    <source>
        <dbReference type="Proteomes" id="UP000076874"/>
    </source>
</evidence>
<dbReference type="PROSITE" id="PS50082">
    <property type="entry name" value="WD_REPEATS_2"/>
    <property type="match status" value="2"/>
</dbReference>
<feature type="domain" description="PUL" evidence="6">
    <location>
        <begin position="432"/>
        <end position="743"/>
    </location>
</feature>
<dbReference type="InterPro" id="IPR001680">
    <property type="entry name" value="WD40_rpt"/>
</dbReference>
<evidence type="ECO:0000256" key="5">
    <source>
        <dbReference type="SAM" id="MobiDB-lite"/>
    </source>
</evidence>
<dbReference type="Proteomes" id="UP000076874">
    <property type="component" value="Unassembled WGS sequence"/>
</dbReference>
<keyword evidence="1" id="KW-0963">Cytoplasm</keyword>
<dbReference type="SMART" id="SM00320">
    <property type="entry name" value="WD40"/>
    <property type="match status" value="7"/>
</dbReference>
<keyword evidence="2 4" id="KW-0853">WD repeat</keyword>
<dbReference type="STRING" id="1081102.A0A167UTT1"/>
<comment type="caution">
    <text evidence="7">The sequence shown here is derived from an EMBL/GenBank/DDBJ whole genome shotgun (WGS) entry which is preliminary data.</text>
</comment>
<dbReference type="Pfam" id="PF00400">
    <property type="entry name" value="WD40"/>
    <property type="match status" value="4"/>
</dbReference>
<dbReference type="InterPro" id="IPR036322">
    <property type="entry name" value="WD40_repeat_dom_sf"/>
</dbReference>
<dbReference type="InterPro" id="IPR013535">
    <property type="entry name" value="PUL_dom"/>
</dbReference>
<dbReference type="Gene3D" id="1.25.10.10">
    <property type="entry name" value="Leucine-rich Repeat Variant"/>
    <property type="match status" value="1"/>
</dbReference>
<evidence type="ECO:0000256" key="1">
    <source>
        <dbReference type="ARBA" id="ARBA00022490"/>
    </source>
</evidence>
<feature type="repeat" description="WD" evidence="4">
    <location>
        <begin position="112"/>
        <end position="144"/>
    </location>
</feature>
<dbReference type="Gene3D" id="2.130.10.10">
    <property type="entry name" value="YVTN repeat-like/Quinoprotein amine dehydrogenase"/>
    <property type="match status" value="1"/>
</dbReference>
<dbReference type="CDD" id="cd00200">
    <property type="entry name" value="WD40"/>
    <property type="match status" value="1"/>
</dbReference>
<dbReference type="GO" id="GO:0010992">
    <property type="term" value="P:ubiquitin recycling"/>
    <property type="evidence" value="ECO:0007669"/>
    <property type="project" value="TreeGrafter"/>
</dbReference>
<dbReference type="SUPFAM" id="SSF50978">
    <property type="entry name" value="WD40 repeat-like"/>
    <property type="match status" value="1"/>
</dbReference>
<feature type="repeat" description="WD" evidence="4">
    <location>
        <begin position="250"/>
        <end position="281"/>
    </location>
</feature>
<feature type="region of interest" description="Disordered" evidence="5">
    <location>
        <begin position="402"/>
        <end position="429"/>
    </location>
</feature>
<dbReference type="GO" id="GO:0005737">
    <property type="term" value="C:cytoplasm"/>
    <property type="evidence" value="ECO:0007669"/>
    <property type="project" value="TreeGrafter"/>
</dbReference>
<dbReference type="GO" id="GO:0043130">
    <property type="term" value="F:ubiquitin binding"/>
    <property type="evidence" value="ECO:0007669"/>
    <property type="project" value="TreeGrafter"/>
</dbReference>
<evidence type="ECO:0000313" key="7">
    <source>
        <dbReference type="EMBL" id="OAA61903.1"/>
    </source>
</evidence>
<dbReference type="PROSITE" id="PS50294">
    <property type="entry name" value="WD_REPEATS_REGION"/>
    <property type="match status" value="2"/>
</dbReference>
<evidence type="ECO:0000259" key="6">
    <source>
        <dbReference type="PROSITE" id="PS51396"/>
    </source>
</evidence>
<dbReference type="GO" id="GO:0005634">
    <property type="term" value="C:nucleus"/>
    <property type="evidence" value="ECO:0007669"/>
    <property type="project" value="TreeGrafter"/>
</dbReference>
<dbReference type="PROSITE" id="PS51396">
    <property type="entry name" value="PUL"/>
    <property type="match status" value="1"/>
</dbReference>
<protein>
    <submittedName>
        <fullName evidence="7">Polyubiquitin-binding protein</fullName>
    </submittedName>
</protein>
<dbReference type="PANTHER" id="PTHR19849:SF0">
    <property type="entry name" value="PHOSPHOLIPASE A-2-ACTIVATING PROTEIN"/>
    <property type="match status" value="1"/>
</dbReference>
<dbReference type="EMBL" id="AZHD01000007">
    <property type="protein sequence ID" value="OAA61903.1"/>
    <property type="molecule type" value="Genomic_DNA"/>
</dbReference>
<evidence type="ECO:0000256" key="2">
    <source>
        <dbReference type="ARBA" id="ARBA00022574"/>
    </source>
</evidence>
<keyword evidence="3" id="KW-0677">Repeat</keyword>
<sequence>MSDDLPDFQLSASLSGHEKDVRAVRFPVPGTVFTASRDCSVQAWHASADAPPTYSAKLLAQGSFPISSLTYLPPSESRPQYPSGLVLAGSHGQTVEIWNPEADLSEERVGLLTGHTSNVAALDASPNGDFVVSGDWDGKVKLWNTATWTADVELVGPDPNDKQRAIWTVLAYSNTIVVTGSADHVIRGYTLKTKQDSDKELQPGVLIRTPDVVRALCRVRKHPSGAQIASAGNDFMIRLWQFNGAQVGALQGHESYIYALDSLPSGELVSSSEDRTVRIWKGESCVQTITHPALSIWSVSVCQQTGDFATGSSDNVARIFTRSRGRVASPATLREFEESVRQSAIPQQQIGDVNPSTLPGPEFIETKSGTKDGQTVMINSGDGNISQNQWLLVGTVVDSSANDTEGTGSGLGLGGISSSSPPEARNETATHPLGPHAVFITLAQANFAPALKRITTVNGNLSAAGDSSHGAGAALSAAQLEQLTALVEDLETNVPQVPATVPAMVPAVATKTFTLEPAAIALVLKPATTWPYKDRLPSLDIMRFLATSPSVADYRDDQGKSVLDILFANVLAFPKDASTGLAEDLKSVENNAMMVLRLVTNLFVTTPGQQLVASHAADVVDFLANVLDVSERKNRNLLIAWASAASNITSFALREQETLGSNAFGGEALARTIKLLAVPIVDVADAEVVFRALVALGNLVSIPGEGGYAEQARSANARTWVRLAIGKIKEDRIQSVGDKILKLLES</sequence>
<dbReference type="PANTHER" id="PTHR19849">
    <property type="entry name" value="PHOSPHOLIPASE A-2-ACTIVATING PROTEIN"/>
    <property type="match status" value="1"/>
</dbReference>
<organism evidence="7 8">
    <name type="scientific">Niveomyces insectorum RCEF 264</name>
    <dbReference type="NCBI Taxonomy" id="1081102"/>
    <lineage>
        <taxon>Eukaryota</taxon>
        <taxon>Fungi</taxon>
        <taxon>Dikarya</taxon>
        <taxon>Ascomycota</taxon>
        <taxon>Pezizomycotina</taxon>
        <taxon>Sordariomycetes</taxon>
        <taxon>Hypocreomycetidae</taxon>
        <taxon>Hypocreales</taxon>
        <taxon>Cordycipitaceae</taxon>
        <taxon>Niveomyces</taxon>
    </lineage>
</organism>
<reference evidence="7 8" key="1">
    <citation type="journal article" date="2016" name="Genome Biol. Evol.">
        <title>Divergent and convergent evolution of fungal pathogenicity.</title>
        <authorList>
            <person name="Shang Y."/>
            <person name="Xiao G."/>
            <person name="Zheng P."/>
            <person name="Cen K."/>
            <person name="Zhan S."/>
            <person name="Wang C."/>
        </authorList>
    </citation>
    <scope>NUCLEOTIDE SEQUENCE [LARGE SCALE GENOMIC DNA]</scope>
    <source>
        <strain evidence="7 8">RCEF 264</strain>
    </source>
</reference>
<name>A0A167UTT1_9HYPO</name>
<dbReference type="InterPro" id="IPR015943">
    <property type="entry name" value="WD40/YVTN_repeat-like_dom_sf"/>
</dbReference>
<dbReference type="InterPro" id="IPR011989">
    <property type="entry name" value="ARM-like"/>
</dbReference>
<accession>A0A167UTT1</accession>
<evidence type="ECO:0000256" key="3">
    <source>
        <dbReference type="ARBA" id="ARBA00022737"/>
    </source>
</evidence>
<evidence type="ECO:0000256" key="4">
    <source>
        <dbReference type="PROSITE-ProRule" id="PRU00221"/>
    </source>
</evidence>
<gene>
    <name evidence="7" type="ORF">SPI_04762</name>
</gene>
<dbReference type="OrthoDB" id="10265988at2759"/>
<dbReference type="GO" id="GO:0043161">
    <property type="term" value="P:proteasome-mediated ubiquitin-dependent protein catabolic process"/>
    <property type="evidence" value="ECO:0007669"/>
    <property type="project" value="TreeGrafter"/>
</dbReference>